<comment type="caution">
    <text evidence="2">The sequence shown here is derived from an EMBL/GenBank/DDBJ whole genome shotgun (WGS) entry which is preliminary data.</text>
</comment>
<feature type="region of interest" description="Disordered" evidence="1">
    <location>
        <begin position="222"/>
        <end position="244"/>
    </location>
</feature>
<sequence>MTEKAVIKSDSEEFFVKKLVSPRFSSFLEFDKALKVYTRENYVVYVRTASKKSNNHHLRYDYIHYQCNRRDPKPTKSRGIRRSYTGCTGCQARFCVRRRNDQLVVTSYNVEHNHKVSKFLYDRLPAVRRLAVEEFEACYSLIQSGMPISEVRKYAADQFGKLITTQDLYNYQHRPSLSISQGNHCEFNYVTELSPSSPSSSIGQDSGEEECKMFDLDNRSPCISTTQIPTQSRLVKPRVEPFSP</sequence>
<proteinExistence type="predicted"/>
<dbReference type="PANTHER" id="PTHR31569">
    <property type="entry name" value="SWIM-TYPE DOMAIN-CONTAINING PROTEIN"/>
    <property type="match status" value="1"/>
</dbReference>
<dbReference type="EMBL" id="SJOL01002167">
    <property type="protein sequence ID" value="TGZ74063.1"/>
    <property type="molecule type" value="Genomic_DNA"/>
</dbReference>
<name>A0A4S2MBW2_OPIFE</name>
<evidence type="ECO:0008006" key="4">
    <source>
        <dbReference type="Google" id="ProtNLM"/>
    </source>
</evidence>
<evidence type="ECO:0000313" key="3">
    <source>
        <dbReference type="Proteomes" id="UP000308267"/>
    </source>
</evidence>
<evidence type="ECO:0000256" key="1">
    <source>
        <dbReference type="SAM" id="MobiDB-lite"/>
    </source>
</evidence>
<dbReference type="EMBL" id="SJOL01002167">
    <property type="protein sequence ID" value="TGZ74061.1"/>
    <property type="molecule type" value="Genomic_DNA"/>
</dbReference>
<gene>
    <name evidence="2" type="ORF">CRM22_001152</name>
</gene>
<protein>
    <recommendedName>
        <fullName evidence="4">FAR1 domain-containing protein</fullName>
    </recommendedName>
</protein>
<reference evidence="2 3" key="1">
    <citation type="journal article" date="2019" name="BMC Genomics">
        <title>New insights from Opisthorchis felineus genome: update on genomics of the epidemiologically important liver flukes.</title>
        <authorList>
            <person name="Ershov N.I."/>
            <person name="Mordvinov V.A."/>
            <person name="Prokhortchouk E.B."/>
            <person name="Pakharukova M.Y."/>
            <person name="Gunbin K.V."/>
            <person name="Ustyantsev K."/>
            <person name="Genaev M.A."/>
            <person name="Blinov A.G."/>
            <person name="Mazur A."/>
            <person name="Boulygina E."/>
            <person name="Tsygankova S."/>
            <person name="Khrameeva E."/>
            <person name="Chekanov N."/>
            <person name="Fan G."/>
            <person name="Xiao A."/>
            <person name="Zhang H."/>
            <person name="Xu X."/>
            <person name="Yang H."/>
            <person name="Solovyev V."/>
            <person name="Lee S.M."/>
            <person name="Liu X."/>
            <person name="Afonnikov D.A."/>
            <person name="Skryabin K.G."/>
        </authorList>
    </citation>
    <scope>NUCLEOTIDE SEQUENCE [LARGE SCALE GENOMIC DNA]</scope>
    <source>
        <strain evidence="2">AK-0245</strain>
        <tissue evidence="2">Whole organism</tissue>
    </source>
</reference>
<dbReference type="PANTHER" id="PTHR31569:SF4">
    <property type="entry name" value="SWIM-TYPE DOMAIN-CONTAINING PROTEIN"/>
    <property type="match status" value="1"/>
</dbReference>
<keyword evidence="3" id="KW-1185">Reference proteome</keyword>
<dbReference type="EMBL" id="SJOL01002167">
    <property type="protein sequence ID" value="TGZ74064.1"/>
    <property type="molecule type" value="Genomic_DNA"/>
</dbReference>
<dbReference type="EMBL" id="SJOL01002167">
    <property type="protein sequence ID" value="TGZ74062.1"/>
    <property type="molecule type" value="Genomic_DNA"/>
</dbReference>
<feature type="compositionally biased region" description="Polar residues" evidence="1">
    <location>
        <begin position="222"/>
        <end position="233"/>
    </location>
</feature>
<dbReference type="InterPro" id="IPR052579">
    <property type="entry name" value="Zinc_finger_SWIM"/>
</dbReference>
<dbReference type="OrthoDB" id="6228167at2759"/>
<dbReference type="Proteomes" id="UP000308267">
    <property type="component" value="Unassembled WGS sequence"/>
</dbReference>
<accession>A0A4S2MBW2</accession>
<dbReference type="EMBL" id="SJOL01002167">
    <property type="protein sequence ID" value="TGZ74060.1"/>
    <property type="molecule type" value="Genomic_DNA"/>
</dbReference>
<dbReference type="AlphaFoldDB" id="A0A4S2MBW2"/>
<evidence type="ECO:0000313" key="2">
    <source>
        <dbReference type="EMBL" id="TGZ74062.1"/>
    </source>
</evidence>
<organism evidence="2 3">
    <name type="scientific">Opisthorchis felineus</name>
    <dbReference type="NCBI Taxonomy" id="147828"/>
    <lineage>
        <taxon>Eukaryota</taxon>
        <taxon>Metazoa</taxon>
        <taxon>Spiralia</taxon>
        <taxon>Lophotrochozoa</taxon>
        <taxon>Platyhelminthes</taxon>
        <taxon>Trematoda</taxon>
        <taxon>Digenea</taxon>
        <taxon>Opisthorchiida</taxon>
        <taxon>Opisthorchiata</taxon>
        <taxon>Opisthorchiidae</taxon>
        <taxon>Opisthorchis</taxon>
    </lineage>
</organism>
<dbReference type="STRING" id="147828.A0A4S2MBW2"/>